<protein>
    <submittedName>
        <fullName evidence="1">Uncharacterized protein</fullName>
    </submittedName>
</protein>
<organism evidence="1">
    <name type="scientific">marine metagenome</name>
    <dbReference type="NCBI Taxonomy" id="408172"/>
    <lineage>
        <taxon>unclassified sequences</taxon>
        <taxon>metagenomes</taxon>
        <taxon>ecological metagenomes</taxon>
    </lineage>
</organism>
<gene>
    <name evidence="1" type="ORF">METZ01_LOCUS19235</name>
</gene>
<accession>A0A381PH98</accession>
<dbReference type="AlphaFoldDB" id="A0A381PH98"/>
<name>A0A381PH98_9ZZZZ</name>
<sequence length="33" mass="3655">MSSIFILRITKAWRDIGEEGGNGTSGSETQQRE</sequence>
<evidence type="ECO:0000313" key="1">
    <source>
        <dbReference type="EMBL" id="SUZ66381.1"/>
    </source>
</evidence>
<dbReference type="EMBL" id="UINC01000983">
    <property type="protein sequence ID" value="SUZ66381.1"/>
    <property type="molecule type" value="Genomic_DNA"/>
</dbReference>
<reference evidence="1" key="1">
    <citation type="submission" date="2018-05" db="EMBL/GenBank/DDBJ databases">
        <authorList>
            <person name="Lanie J.A."/>
            <person name="Ng W.-L."/>
            <person name="Kazmierczak K.M."/>
            <person name="Andrzejewski T.M."/>
            <person name="Davidsen T.M."/>
            <person name="Wayne K.J."/>
            <person name="Tettelin H."/>
            <person name="Glass J.I."/>
            <person name="Rusch D."/>
            <person name="Podicherti R."/>
            <person name="Tsui H.-C.T."/>
            <person name="Winkler M.E."/>
        </authorList>
    </citation>
    <scope>NUCLEOTIDE SEQUENCE</scope>
</reference>
<proteinExistence type="predicted"/>